<dbReference type="Gene3D" id="2.60.40.10">
    <property type="entry name" value="Immunoglobulins"/>
    <property type="match status" value="1"/>
</dbReference>
<keyword evidence="1" id="KW-1133">Transmembrane helix</keyword>
<accession>A0A1F6W283</accession>
<keyword evidence="1" id="KW-0472">Membrane</keyword>
<dbReference type="AlphaFoldDB" id="A0A1F6W283"/>
<protein>
    <submittedName>
        <fullName evidence="2">Uncharacterized protein</fullName>
    </submittedName>
</protein>
<organism evidence="2 3">
    <name type="scientific">Candidatus Nomurabacteria bacterium RIFCSPHIGHO2_02_FULL_42_19</name>
    <dbReference type="NCBI Taxonomy" id="1801756"/>
    <lineage>
        <taxon>Bacteria</taxon>
        <taxon>Candidatus Nomuraibacteriota</taxon>
    </lineage>
</organism>
<dbReference type="STRING" id="1801756.A3C67_01085"/>
<name>A0A1F6W283_9BACT</name>
<dbReference type="InterPro" id="IPR013783">
    <property type="entry name" value="Ig-like_fold"/>
</dbReference>
<gene>
    <name evidence="2" type="ORF">A3C67_01085</name>
</gene>
<reference evidence="2 3" key="1">
    <citation type="journal article" date="2016" name="Nat. Commun.">
        <title>Thousands of microbial genomes shed light on interconnected biogeochemical processes in an aquifer system.</title>
        <authorList>
            <person name="Anantharaman K."/>
            <person name="Brown C.T."/>
            <person name="Hug L.A."/>
            <person name="Sharon I."/>
            <person name="Castelle C.J."/>
            <person name="Probst A.J."/>
            <person name="Thomas B.C."/>
            <person name="Singh A."/>
            <person name="Wilkins M.J."/>
            <person name="Karaoz U."/>
            <person name="Brodie E.L."/>
            <person name="Williams K.H."/>
            <person name="Hubbard S.S."/>
            <person name="Banfield J.F."/>
        </authorList>
    </citation>
    <scope>NUCLEOTIDE SEQUENCE [LARGE SCALE GENOMIC DNA]</scope>
</reference>
<feature type="transmembrane region" description="Helical" evidence="1">
    <location>
        <begin position="7"/>
        <end position="27"/>
    </location>
</feature>
<evidence type="ECO:0000313" key="2">
    <source>
        <dbReference type="EMBL" id="OGI75944.1"/>
    </source>
</evidence>
<evidence type="ECO:0000313" key="3">
    <source>
        <dbReference type="Proteomes" id="UP000179275"/>
    </source>
</evidence>
<keyword evidence="1" id="KW-0812">Transmembrane</keyword>
<dbReference type="Proteomes" id="UP000179275">
    <property type="component" value="Unassembled WGS sequence"/>
</dbReference>
<dbReference type="EMBL" id="MFUG01000013">
    <property type="protein sequence ID" value="OGI75944.1"/>
    <property type="molecule type" value="Genomic_DNA"/>
</dbReference>
<sequence length="115" mass="12929">MTQDVKKVLRIFAFSVFFIIILVYAFLRSYDLIFGVKIKNVNIIDGANIVDSVLRVTGKAKNATELILNGRVISIDQSGNFSETVALLSGYNLINIKTIDKFGHQDEKSYQLILE</sequence>
<evidence type="ECO:0000256" key="1">
    <source>
        <dbReference type="SAM" id="Phobius"/>
    </source>
</evidence>
<proteinExistence type="predicted"/>
<comment type="caution">
    <text evidence="2">The sequence shown here is derived from an EMBL/GenBank/DDBJ whole genome shotgun (WGS) entry which is preliminary data.</text>
</comment>